<keyword evidence="4" id="KW-1185">Reference proteome</keyword>
<feature type="region of interest" description="Disordered" evidence="1">
    <location>
        <begin position="1"/>
        <end position="71"/>
    </location>
</feature>
<feature type="compositionally biased region" description="Acidic residues" evidence="1">
    <location>
        <begin position="33"/>
        <end position="61"/>
    </location>
</feature>
<dbReference type="InterPro" id="IPR036361">
    <property type="entry name" value="SAP_dom_sf"/>
</dbReference>
<dbReference type="InterPro" id="IPR003034">
    <property type="entry name" value="SAP_dom"/>
</dbReference>
<dbReference type="PROSITE" id="PS50800">
    <property type="entry name" value="SAP"/>
    <property type="match status" value="1"/>
</dbReference>
<accession>A0ABU5RIK1</accession>
<reference evidence="3 4" key="1">
    <citation type="submission" date="2023-12" db="EMBL/GenBank/DDBJ databases">
        <title>Amycolatopsis sp. V23-08.</title>
        <authorList>
            <person name="Somphong A."/>
        </authorList>
    </citation>
    <scope>NUCLEOTIDE SEQUENCE [LARGE SCALE GENOMIC DNA]</scope>
    <source>
        <strain evidence="3 4">V23-08</strain>
    </source>
</reference>
<dbReference type="Gene3D" id="1.10.720.30">
    <property type="entry name" value="SAP domain"/>
    <property type="match status" value="1"/>
</dbReference>
<protein>
    <submittedName>
        <fullName evidence="3">SAP domain-containing protein</fullName>
    </submittedName>
</protein>
<sequence>MPKITKALGATNADEPVDDGARVDVQEPILPPDADEEAAPAESEEDGAGDGNDGQDDGVTTEDEHAAQDAEARALYEALTVEDLKADLKERELPTTGNKPELVDRLLEDDARQAAAQHEAGGAE</sequence>
<dbReference type="RefSeq" id="WP_323335102.1">
    <property type="nucleotide sequence ID" value="NZ_JAYFSI010000014.1"/>
</dbReference>
<dbReference type="Proteomes" id="UP001304298">
    <property type="component" value="Unassembled WGS sequence"/>
</dbReference>
<dbReference type="SMART" id="SM00513">
    <property type="entry name" value="SAP"/>
    <property type="match status" value="1"/>
</dbReference>
<evidence type="ECO:0000256" key="1">
    <source>
        <dbReference type="SAM" id="MobiDB-lite"/>
    </source>
</evidence>
<comment type="caution">
    <text evidence="3">The sequence shown here is derived from an EMBL/GenBank/DDBJ whole genome shotgun (WGS) entry which is preliminary data.</text>
</comment>
<feature type="region of interest" description="Disordered" evidence="1">
    <location>
        <begin position="85"/>
        <end position="104"/>
    </location>
</feature>
<proteinExistence type="predicted"/>
<gene>
    <name evidence="3" type="ORF">VA596_41675</name>
</gene>
<dbReference type="EMBL" id="JAYFSI010000014">
    <property type="protein sequence ID" value="MEA5366097.1"/>
    <property type="molecule type" value="Genomic_DNA"/>
</dbReference>
<organism evidence="3 4">
    <name type="scientific">Amycolatopsis heterodermiae</name>
    <dbReference type="NCBI Taxonomy" id="3110235"/>
    <lineage>
        <taxon>Bacteria</taxon>
        <taxon>Bacillati</taxon>
        <taxon>Actinomycetota</taxon>
        <taxon>Actinomycetes</taxon>
        <taxon>Pseudonocardiales</taxon>
        <taxon>Pseudonocardiaceae</taxon>
        <taxon>Amycolatopsis</taxon>
    </lineage>
</organism>
<feature type="compositionally biased region" description="Basic and acidic residues" evidence="1">
    <location>
        <begin position="62"/>
        <end position="71"/>
    </location>
</feature>
<feature type="domain" description="SAP" evidence="2">
    <location>
        <begin position="76"/>
        <end position="110"/>
    </location>
</feature>
<evidence type="ECO:0000313" key="3">
    <source>
        <dbReference type="EMBL" id="MEA5366097.1"/>
    </source>
</evidence>
<dbReference type="Pfam" id="PF02037">
    <property type="entry name" value="SAP"/>
    <property type="match status" value="1"/>
</dbReference>
<evidence type="ECO:0000313" key="4">
    <source>
        <dbReference type="Proteomes" id="UP001304298"/>
    </source>
</evidence>
<name>A0ABU5RIK1_9PSEU</name>
<dbReference type="SUPFAM" id="SSF68906">
    <property type="entry name" value="SAP domain"/>
    <property type="match status" value="1"/>
</dbReference>
<evidence type="ECO:0000259" key="2">
    <source>
        <dbReference type="PROSITE" id="PS50800"/>
    </source>
</evidence>